<dbReference type="OrthoDB" id="124691at2157"/>
<proteinExistence type="predicted"/>
<dbReference type="Proteomes" id="UP000199062">
    <property type="component" value="Unassembled WGS sequence"/>
</dbReference>
<feature type="region of interest" description="Disordered" evidence="1">
    <location>
        <begin position="606"/>
        <end position="658"/>
    </location>
</feature>
<dbReference type="Pfam" id="PF23957">
    <property type="entry name" value="DUF7286"/>
    <property type="match status" value="1"/>
</dbReference>
<dbReference type="InterPro" id="IPR055710">
    <property type="entry name" value="DUF7286"/>
</dbReference>
<organism evidence="2 3">
    <name type="scientific">Halomicrobium zhouii</name>
    <dbReference type="NCBI Taxonomy" id="767519"/>
    <lineage>
        <taxon>Archaea</taxon>
        <taxon>Methanobacteriati</taxon>
        <taxon>Methanobacteriota</taxon>
        <taxon>Stenosarchaea group</taxon>
        <taxon>Halobacteria</taxon>
        <taxon>Halobacteriales</taxon>
        <taxon>Haloarculaceae</taxon>
        <taxon>Halomicrobium</taxon>
    </lineage>
</organism>
<evidence type="ECO:0000313" key="3">
    <source>
        <dbReference type="Proteomes" id="UP000199062"/>
    </source>
</evidence>
<gene>
    <name evidence="2" type="ORF">SAMN05216559_2569</name>
</gene>
<dbReference type="AlphaFoldDB" id="A0A1I6LEQ2"/>
<evidence type="ECO:0000313" key="2">
    <source>
        <dbReference type="EMBL" id="SFS01922.1"/>
    </source>
</evidence>
<feature type="region of interest" description="Disordered" evidence="1">
    <location>
        <begin position="837"/>
        <end position="857"/>
    </location>
</feature>
<feature type="region of interest" description="Disordered" evidence="1">
    <location>
        <begin position="281"/>
        <end position="318"/>
    </location>
</feature>
<keyword evidence="3" id="KW-1185">Reference proteome</keyword>
<evidence type="ECO:0000256" key="1">
    <source>
        <dbReference type="SAM" id="MobiDB-lite"/>
    </source>
</evidence>
<feature type="region of interest" description="Disordered" evidence="1">
    <location>
        <begin position="924"/>
        <end position="957"/>
    </location>
</feature>
<dbReference type="EMBL" id="FOZK01000002">
    <property type="protein sequence ID" value="SFS01922.1"/>
    <property type="molecule type" value="Genomic_DNA"/>
</dbReference>
<name>A0A1I6LEQ2_9EURY</name>
<reference evidence="2 3" key="1">
    <citation type="submission" date="2016-10" db="EMBL/GenBank/DDBJ databases">
        <authorList>
            <person name="de Groot N.N."/>
        </authorList>
    </citation>
    <scope>NUCLEOTIDE SEQUENCE [LARGE SCALE GENOMIC DNA]</scope>
    <source>
        <strain evidence="2 3">CGMCC 1.10457</strain>
    </source>
</reference>
<feature type="region of interest" description="Disordered" evidence="1">
    <location>
        <begin position="975"/>
        <end position="1002"/>
    </location>
</feature>
<dbReference type="RefSeq" id="WP_143117721.1">
    <property type="nucleotide sequence ID" value="NZ_FOZK01000002.1"/>
</dbReference>
<feature type="region of interest" description="Disordered" evidence="1">
    <location>
        <begin position="458"/>
        <end position="478"/>
    </location>
</feature>
<sequence length="1002" mass="108287">MSRSDRGRIPFALVGVLLLVTSATIAATSQPRAPPAEPAVSKALDGATADTQTALRDAVREASEDAAREPVVERANTTAGRALNESAPFRDALRIRVYLAAREQLRDVDRRRGDVRVRASVSPVTNVSDLETAKHRVHLERADENGTTLRVRVENVTLTATRNGRVLTEKRLSPTFVVGTPVLGMHDRVSAYQRQLDAGVTKPGLDQRLTAQLYALTWARGYAQYGGAPIDNVVTNRYVALATNAGLLDVQRETIGTSDGVGRRTLAVETGKLAGSELLGASGAEAPPVQGVLDSPTKPPPNDIQGLEPPDGTRRDDEMPVGVNETADDAFLDVVAHGDVNDSLATVYSADVRLVSDVDHVGGDRPAAPESPGANWTLVDEDLAVTTDVEAADVPPPASPAGWHRLESYGREVEVDRTRVRTWRRGNETRTTATEATETRRVAVAVVGRHVTSERAPANGVPTVHERGEGPLEGPNMADVRDEAVDNLVRSRGGTDAVVARAATGPLDTDPVRVEGDRPTALYRWVYRDLMDLRERVRGVEVRVERGTVGSFEVNPPAMLADRIRDQRVDLVDAPATYDGVATKARIAARVTYLDRVLERLDERAAERRNRGSRLGESLEERGGGSLSELQNGMDVPRASSPDRRPEFDGPAGPVRMRVDSAPSYLTRAKIDRERVPALDGPAHPLVTRNFNVVTAPYGDVADTVVGEMIGSGGTVRLATAARTLRAANATLERRDVSAVRERRDALRTEVSDGNRYVRQGMRLTLAEQGVGDGDAERREIVADGLARWDTTAGRALALSNGSASPAVAAAAADRESLDETREDRLRLELERRTETALRTDAAKPESEAVNRSRTATRDVATELTRRIAKNATERGVQRVTNESFDRVPSGLPLAPPITAWYATTNVWHVTVRGEYARFGIRADRGRPSEPGSDITYARDGGTVRLDVDDDGDPERLGRATRVDFDVSTTIVVVVPPGKSGVGDRDGNADERSDGWPEPGPD</sequence>
<accession>A0A1I6LEQ2</accession>
<dbReference type="STRING" id="767519.SAMN05216559_2569"/>
<protein>
    <submittedName>
        <fullName evidence="2">Uncharacterized protein</fullName>
    </submittedName>
</protein>
<feature type="compositionally biased region" description="Basic and acidic residues" evidence="1">
    <location>
        <begin position="982"/>
        <end position="995"/>
    </location>
</feature>